<dbReference type="FunCoup" id="A0A151ZJD0">
    <property type="interactions" value="27"/>
</dbReference>
<dbReference type="Gene3D" id="2.130.10.10">
    <property type="entry name" value="YVTN repeat-like/Quinoprotein amine dehydrogenase"/>
    <property type="match status" value="2"/>
</dbReference>
<comment type="caution">
    <text evidence="6">The sequence shown here is derived from an EMBL/GenBank/DDBJ whole genome shotgun (WGS) entry which is preliminary data.</text>
</comment>
<dbReference type="OrthoDB" id="311712at2759"/>
<evidence type="ECO:0000256" key="1">
    <source>
        <dbReference type="ARBA" id="ARBA00022574"/>
    </source>
</evidence>
<dbReference type="GO" id="GO:0035591">
    <property type="term" value="F:signaling adaptor activity"/>
    <property type="evidence" value="ECO:0007669"/>
    <property type="project" value="TreeGrafter"/>
</dbReference>
<dbReference type="SUPFAM" id="SSF50978">
    <property type="entry name" value="WD40 repeat-like"/>
    <property type="match status" value="1"/>
</dbReference>
<dbReference type="GO" id="GO:0005774">
    <property type="term" value="C:vacuolar membrane"/>
    <property type="evidence" value="ECO:0007669"/>
    <property type="project" value="TreeGrafter"/>
</dbReference>
<dbReference type="CDD" id="cd16692">
    <property type="entry name" value="mRING-H2-C3H3C2_WDR59"/>
    <property type="match status" value="1"/>
</dbReference>
<protein>
    <recommendedName>
        <fullName evidence="5">WDR59/RTC1-like RING zinc finger domain-containing protein</fullName>
    </recommendedName>
</protein>
<dbReference type="InterPro" id="IPR049567">
    <property type="entry name" value="WDR59-like"/>
</dbReference>
<sequence>MNKQITSKTFQQNYNIKFNEIVNSIAVDKTGSFVCLGGKKQLQIIDLELLRNVKNILQKSKWEVGVVDWNNTSQNLIASSSNQDAFIWDIENSKYPLLCQITCHTRAVSDLSWSILDRNILATTSADSYIHLWDLRTPNKAMKMKTFCSHILGAIQVKWNKFNPNILASAHESNLMIWDLRKENAELNTTVHSGKIYGIDWSPEVENEILTCSQDKTIKIWSYPNTKPIGIIATNNPVLRAKYLPMGKGIVSISDRGENNIRLWSSNNYTVPVATFQGHTDSIRSFDYRIRSDQKDLQIVSWSKDQYLRLWKLDNSLKYIFGIEPLPESEQIQQPCGGNTQLPTSSESLPISQQQPNQNITSSPTNNISSSISPISSSASLGDHYIEDTQSNHSSTGSNSMNSPILKSSQQHQQHQMQLDDEHVQGCTLEYEFKIIQNKFLDKSLKIEQINLQKRVCVVTCTIPNNFNVFDSSSNTVSTNSTSSTSSSSQQQSLIDSTIVQLRVSFPSLYPNGAVPSFEFLTFACNTDLKTNTSILASLYQVAWGRVTKSLPCFEQCLLKLVFLVKQSVIDRQSSNNNSSILTPTKPIDEQSKNNNNNNNNSVDNIFQNNDSAYSIVLDQNILSFDQSNNSYKNQFIAPQQQTQPQQQQQDDINIRKSNNRIDIPNNKTIQSQQILSRSPSTNSPPNYLNNSSKNNMFTNLIMNKKSLPSANGDIMILNNYKTDNNVNSSSDEPSLPLSPILSNIHLYQQQNQQQLSQWAVSPSNPSSNNSNTNNNNNINSNTTNNNEMISLSSHRTSTRLVPPVMLNLSICDSQPCPRLCGVAFGGIQNRIIIFKNRFIPNSSIGNDSNNIVSNFSTPRTYKELLSLYAPDNFSSQHSPNNQPVSKLLHNNSFNYDNMIFGTPTSPNILGQNLIQSPTLKSQKSNTNAMIPLSPSISSSSAAANTSNVIINNNNNNGNFIVIPIIKMYDNIPSFSPVNEHLAREYILSGHTIEEICTVNQDLVKSANRSDLVKLWSTLRLITDPKLYQRYYNQQQLSHSRKSLSEYTQQHDDNWPTHPLGRPLVQSLMNHYQKIGDFQTLAMISCVLILAAHQLQQTLAQSPPSPPIFSANPSSLDYGNIMQNTTTLAPFSPVFQNYATENTSTATKQQHIQMILNSTSSSTSNSSIIGGSYHMLGESATFRYDLNLCLLDPSKSKVYDQYRHLYAEYLYRYGLLEKRAELLKFTQNVSKQPDSEDRPGIIGFGIDCPKCQRKLNSYYCNHCKFYAFKCSICNNSVRGLSSFCFQCGHGGHTDHIKGWFDKHSKCPTGCGCNCSSHNNTWSTLSGSSKHTPPFISTPQSSSSITYQHVRSTSISQMSSQNSGKYNRRYSISAQDDDNHGGYGGDTFFHEMLNSPSSISSNAHH</sequence>
<reference evidence="6 7" key="1">
    <citation type="submission" date="2015-12" db="EMBL/GenBank/DDBJ databases">
        <title>Dictyostelia acquired genes for synthesis and detection of signals that induce cell-type specialization by lateral gene transfer from prokaryotes.</title>
        <authorList>
            <person name="Gloeckner G."/>
            <person name="Schaap P."/>
        </authorList>
    </citation>
    <scope>NUCLEOTIDE SEQUENCE [LARGE SCALE GENOMIC DNA]</scope>
    <source>
        <strain evidence="6 7">TK</strain>
    </source>
</reference>
<dbReference type="PANTHER" id="PTHR46170:SF1">
    <property type="entry name" value="GATOR COMPLEX PROTEIN WDR59"/>
    <property type="match status" value="1"/>
</dbReference>
<proteinExistence type="predicted"/>
<dbReference type="PROSITE" id="PS00678">
    <property type="entry name" value="WD_REPEATS_1"/>
    <property type="match status" value="1"/>
</dbReference>
<feature type="compositionally biased region" description="Low complexity" evidence="4">
    <location>
        <begin position="753"/>
        <end position="787"/>
    </location>
</feature>
<evidence type="ECO:0000256" key="2">
    <source>
        <dbReference type="ARBA" id="ARBA00022737"/>
    </source>
</evidence>
<feature type="region of interest" description="Disordered" evidence="4">
    <location>
        <begin position="753"/>
        <end position="788"/>
    </location>
</feature>
<dbReference type="Pfam" id="PF00400">
    <property type="entry name" value="WD40"/>
    <property type="match status" value="2"/>
</dbReference>
<feature type="compositionally biased region" description="Low complexity" evidence="4">
    <location>
        <begin position="359"/>
        <end position="378"/>
    </location>
</feature>
<evidence type="ECO:0000256" key="4">
    <source>
        <dbReference type="SAM" id="MobiDB-lite"/>
    </source>
</evidence>
<evidence type="ECO:0000259" key="5">
    <source>
        <dbReference type="Pfam" id="PF17120"/>
    </source>
</evidence>
<dbReference type="InParanoid" id="A0A151ZJD0"/>
<dbReference type="SMART" id="SM00320">
    <property type="entry name" value="WD40"/>
    <property type="match status" value="7"/>
</dbReference>
<dbReference type="GO" id="GO:0034198">
    <property type="term" value="P:cellular response to amino acid starvation"/>
    <property type="evidence" value="ECO:0007669"/>
    <property type="project" value="TreeGrafter"/>
</dbReference>
<dbReference type="InterPro" id="IPR015943">
    <property type="entry name" value="WD40/YVTN_repeat-like_dom_sf"/>
</dbReference>
<dbReference type="OMA" id="HRRETCL"/>
<feature type="compositionally biased region" description="Polar residues" evidence="4">
    <location>
        <begin position="388"/>
        <end position="409"/>
    </location>
</feature>
<dbReference type="PROSITE" id="PS50294">
    <property type="entry name" value="WD_REPEATS_REGION"/>
    <property type="match status" value="2"/>
</dbReference>
<accession>A0A151ZJD0</accession>
<dbReference type="InterPro" id="IPR049566">
    <property type="entry name" value="WDR59_RTC1-like_RING_Znf"/>
</dbReference>
<dbReference type="Proteomes" id="UP000076078">
    <property type="component" value="Unassembled WGS sequence"/>
</dbReference>
<feature type="compositionally biased region" description="Polar residues" evidence="4">
    <location>
        <begin position="666"/>
        <end position="693"/>
    </location>
</feature>
<dbReference type="InterPro" id="IPR039456">
    <property type="entry name" value="WDR59_mRING-H2-C3H3C2"/>
</dbReference>
<dbReference type="STRING" id="361077.A0A151ZJD0"/>
<dbReference type="InterPro" id="IPR019775">
    <property type="entry name" value="WD40_repeat_CS"/>
</dbReference>
<feature type="region of interest" description="Disordered" evidence="4">
    <location>
        <begin position="657"/>
        <end position="693"/>
    </location>
</feature>
<feature type="domain" description="WDR59/RTC1-like RING zinc finger" evidence="5">
    <location>
        <begin position="1268"/>
        <end position="1317"/>
    </location>
</feature>
<dbReference type="PROSITE" id="PS50082">
    <property type="entry name" value="WD_REPEATS_2"/>
    <property type="match status" value="2"/>
</dbReference>
<name>A0A151ZJD0_TIELA</name>
<feature type="repeat" description="WD" evidence="3">
    <location>
        <begin position="189"/>
        <end position="231"/>
    </location>
</feature>
<feature type="compositionally biased region" description="Low complexity" evidence="4">
    <location>
        <begin position="594"/>
        <end position="605"/>
    </location>
</feature>
<dbReference type="GO" id="GO:1904263">
    <property type="term" value="P:positive regulation of TORC1 signaling"/>
    <property type="evidence" value="ECO:0007669"/>
    <property type="project" value="TreeGrafter"/>
</dbReference>
<feature type="repeat" description="WD" evidence="3">
    <location>
        <begin position="101"/>
        <end position="143"/>
    </location>
</feature>
<keyword evidence="7" id="KW-1185">Reference proteome</keyword>
<dbReference type="Pfam" id="PF17120">
    <property type="entry name" value="zf-RING_16"/>
    <property type="match status" value="1"/>
</dbReference>
<keyword evidence="2" id="KW-0677">Repeat</keyword>
<evidence type="ECO:0000313" key="6">
    <source>
        <dbReference type="EMBL" id="KYQ94108.1"/>
    </source>
</evidence>
<dbReference type="InterPro" id="IPR036322">
    <property type="entry name" value="WD40_repeat_dom_sf"/>
</dbReference>
<evidence type="ECO:0000313" key="7">
    <source>
        <dbReference type="Proteomes" id="UP000076078"/>
    </source>
</evidence>
<evidence type="ECO:0000256" key="3">
    <source>
        <dbReference type="PROSITE-ProRule" id="PRU00221"/>
    </source>
</evidence>
<dbReference type="EMBL" id="LODT01000022">
    <property type="protein sequence ID" value="KYQ94108.1"/>
    <property type="molecule type" value="Genomic_DNA"/>
</dbReference>
<dbReference type="InterPro" id="IPR001680">
    <property type="entry name" value="WD40_rpt"/>
</dbReference>
<dbReference type="PANTHER" id="PTHR46170">
    <property type="entry name" value="GATOR COMPLEX PROTEIN WDR59"/>
    <property type="match status" value="1"/>
</dbReference>
<dbReference type="GO" id="GO:0035859">
    <property type="term" value="C:Seh1-associated complex"/>
    <property type="evidence" value="ECO:0007669"/>
    <property type="project" value="TreeGrafter"/>
</dbReference>
<keyword evidence="1 3" id="KW-0853">WD repeat</keyword>
<feature type="region of interest" description="Disordered" evidence="4">
    <location>
        <begin position="575"/>
        <end position="605"/>
    </location>
</feature>
<feature type="compositionally biased region" description="Polar residues" evidence="4">
    <location>
        <begin position="331"/>
        <end position="358"/>
    </location>
</feature>
<organism evidence="6 7">
    <name type="scientific">Tieghemostelium lacteum</name>
    <name type="common">Slime mold</name>
    <name type="synonym">Dictyostelium lacteum</name>
    <dbReference type="NCBI Taxonomy" id="361077"/>
    <lineage>
        <taxon>Eukaryota</taxon>
        <taxon>Amoebozoa</taxon>
        <taxon>Evosea</taxon>
        <taxon>Eumycetozoa</taxon>
        <taxon>Dictyostelia</taxon>
        <taxon>Dictyosteliales</taxon>
        <taxon>Raperosteliaceae</taxon>
        <taxon>Tieghemostelium</taxon>
    </lineage>
</organism>
<feature type="region of interest" description="Disordered" evidence="4">
    <location>
        <begin position="331"/>
        <end position="420"/>
    </location>
</feature>
<gene>
    <name evidence="6" type="ORF">DLAC_04388</name>
</gene>